<keyword evidence="1" id="KW-1133">Transmembrane helix</keyword>
<evidence type="ECO:0000256" key="1">
    <source>
        <dbReference type="SAM" id="Phobius"/>
    </source>
</evidence>
<feature type="transmembrane region" description="Helical" evidence="1">
    <location>
        <begin position="208"/>
        <end position="231"/>
    </location>
</feature>
<keyword evidence="3" id="KW-1185">Reference proteome</keyword>
<keyword evidence="1" id="KW-0812">Transmembrane</keyword>
<dbReference type="AlphaFoldDB" id="A0A1L8WAR2"/>
<feature type="transmembrane region" description="Helical" evidence="1">
    <location>
        <begin position="21"/>
        <end position="43"/>
    </location>
</feature>
<dbReference type="Proteomes" id="UP000182152">
    <property type="component" value="Unassembled WGS sequence"/>
</dbReference>
<name>A0A1L8WAR2_9ENTE</name>
<gene>
    <name evidence="2" type="ORF">RV14_GL001228</name>
</gene>
<accession>A0A1L8WAR2</accession>
<evidence type="ECO:0000313" key="3">
    <source>
        <dbReference type="Proteomes" id="UP000182152"/>
    </source>
</evidence>
<feature type="transmembrane region" description="Helical" evidence="1">
    <location>
        <begin position="77"/>
        <end position="97"/>
    </location>
</feature>
<dbReference type="EMBL" id="JXLB01000026">
    <property type="protein sequence ID" value="OJG78127.1"/>
    <property type="molecule type" value="Genomic_DNA"/>
</dbReference>
<organism evidence="2 3">
    <name type="scientific">Enterococcus ratti</name>
    <dbReference type="NCBI Taxonomy" id="150033"/>
    <lineage>
        <taxon>Bacteria</taxon>
        <taxon>Bacillati</taxon>
        <taxon>Bacillota</taxon>
        <taxon>Bacilli</taxon>
        <taxon>Lactobacillales</taxon>
        <taxon>Enterococcaceae</taxon>
        <taxon>Enterococcus</taxon>
    </lineage>
</organism>
<protein>
    <recommendedName>
        <fullName evidence="4">ABC transporter permease</fullName>
    </recommendedName>
</protein>
<proteinExistence type="predicted"/>
<feature type="transmembrane region" description="Helical" evidence="1">
    <location>
        <begin position="121"/>
        <end position="146"/>
    </location>
</feature>
<dbReference type="STRING" id="150033.RV14_GL001228"/>
<evidence type="ECO:0000313" key="2">
    <source>
        <dbReference type="EMBL" id="OJG78127.1"/>
    </source>
</evidence>
<comment type="caution">
    <text evidence="2">The sequence shown here is derived from an EMBL/GenBank/DDBJ whole genome shotgun (WGS) entry which is preliminary data.</text>
</comment>
<sequence length="245" mass="29349">MKKMRMLRYSIARLFYYKKQTIFYCLFSSIIAFLLMFACNLYHLQAILYTQVEARLRFLDTAAFAGWFPSFLSVKQFYIHLILFLLFLFAGVFIFFFQQTLKQDRFELINWRLAGLSKERIFLFIACQVILPLLICCVFLFIWTVLFQNFYQNVLQTANFWSLKLFELPDTHVILSTTNRLSIPMDQQTFFKINFVNELFFTDTIKSFFQTVGILTIISLILSAFQFLIFYQRLKKGKVVSYEYM</sequence>
<keyword evidence="1" id="KW-0472">Membrane</keyword>
<reference evidence="2 3" key="1">
    <citation type="submission" date="2014-12" db="EMBL/GenBank/DDBJ databases">
        <title>Draft genome sequences of 29 type strains of Enterococci.</title>
        <authorList>
            <person name="Zhong Z."/>
            <person name="Sun Z."/>
            <person name="Liu W."/>
            <person name="Zhang W."/>
            <person name="Zhang H."/>
        </authorList>
    </citation>
    <scope>NUCLEOTIDE SEQUENCE [LARGE SCALE GENOMIC DNA]</scope>
    <source>
        <strain evidence="2 3">DSM 15687</strain>
    </source>
</reference>
<evidence type="ECO:0008006" key="4">
    <source>
        <dbReference type="Google" id="ProtNLM"/>
    </source>
</evidence>